<gene>
    <name evidence="2" type="ORF">GCM10008170_31500</name>
    <name evidence="3" type="ORF">JOD31_003162</name>
</gene>
<accession>A0A9W6MTH9</accession>
<reference evidence="2" key="3">
    <citation type="submission" date="2023-01" db="EMBL/GenBank/DDBJ databases">
        <authorList>
            <person name="Sun Q."/>
            <person name="Evtushenko L."/>
        </authorList>
    </citation>
    <scope>NUCLEOTIDE SEQUENCE</scope>
    <source>
        <strain evidence="2">VKM B-1606</strain>
    </source>
</reference>
<reference evidence="2" key="1">
    <citation type="journal article" date="2014" name="Int. J. Syst. Evol. Microbiol.">
        <title>Complete genome sequence of Corynebacterium casei LMG S-19264T (=DSM 44701T), isolated from a smear-ripened cheese.</title>
        <authorList>
            <consortium name="US DOE Joint Genome Institute (JGI-PGF)"/>
            <person name="Walter F."/>
            <person name="Albersmeier A."/>
            <person name="Kalinowski J."/>
            <person name="Ruckert C."/>
        </authorList>
    </citation>
    <scope>NUCLEOTIDE SEQUENCE</scope>
    <source>
        <strain evidence="2">VKM B-1606</strain>
    </source>
</reference>
<evidence type="ECO:0000313" key="2">
    <source>
        <dbReference type="EMBL" id="GLK57131.1"/>
    </source>
</evidence>
<proteinExistence type="predicted"/>
<organism evidence="2 5">
    <name type="scientific">Methylopila capsulata</name>
    <dbReference type="NCBI Taxonomy" id="61654"/>
    <lineage>
        <taxon>Bacteria</taxon>
        <taxon>Pseudomonadati</taxon>
        <taxon>Pseudomonadota</taxon>
        <taxon>Alphaproteobacteria</taxon>
        <taxon>Hyphomicrobiales</taxon>
        <taxon>Methylopilaceae</taxon>
        <taxon>Methylopila</taxon>
    </lineage>
</organism>
<comment type="caution">
    <text evidence="2">The sequence shown here is derived from an EMBL/GenBank/DDBJ whole genome shotgun (WGS) entry which is preliminary data.</text>
</comment>
<feature type="transmembrane region" description="Helical" evidence="1">
    <location>
        <begin position="201"/>
        <end position="226"/>
    </location>
</feature>
<dbReference type="AlphaFoldDB" id="A0A9W6MTH9"/>
<reference evidence="3 4" key="2">
    <citation type="submission" date="2021-01" db="EMBL/GenBank/DDBJ databases">
        <title>Genomic Encyclopedia of Type Strains, Phase IV (KMG-IV): sequencing the most valuable type-strain genomes for metagenomic binning, comparative biology and taxonomic classification.</title>
        <authorList>
            <person name="Goeker M."/>
        </authorList>
    </citation>
    <scope>NUCLEOTIDE SEQUENCE [LARGE SCALE GENOMIC DNA]</scope>
    <source>
        <strain evidence="3 4">DSM 6130</strain>
    </source>
</reference>
<keyword evidence="1" id="KW-0472">Membrane</keyword>
<sequence>MAMAGAAPLANERPRVLLQGDDRSEMRLVLFIWLVMALAAGAAGYGRVVEALSTDDAMRLAEVRDFLGGQGWYDLTQRRLNPPDGVFMHWSRLIDLPIAVLLSGFGRLFAEETALRLTLTLWPAIPLLPALVAVASISRALGGRGAAVLGALLFVLSPGIALLYAPGMIDHHGAQLTLALVMLACALNLDRSRAAAIGGGLAGAAMLAIGMETLPAVAAVATAIALRWGCTGDDVRDGAAVFGLAFFGATCAAFLVDVAPSRWLLPVCDALGPAHLAAAAVGGLGLALATRSPGEGAPARFAALGIVGVVVIVTVALIAPDCLGDPYAAVPALVRAEWLDHVAEARTAVAFAATEPAPALALGLSILAGLAPAVWLCLRGEPARRWRIWTGAAVLGVSCLVALWQVRGVTFSLGIGIPFLAAAVVAIARTRGGLALLALNPTTIAVVALGAAEAAGWSAPATGAGAAACPPADYRALRRLTPGLALNDIDSGSYILAFSQLSALAAPYHRNVGGLEAWIEAATGTDETARAVALSRRARYVVVCPTAGVRAEATAHPLGLSGLLLAGATPVWLSPIDLGPEAKLRAYRVAP</sequence>
<feature type="transmembrane region" description="Helical" evidence="1">
    <location>
        <begin position="385"/>
        <end position="404"/>
    </location>
</feature>
<evidence type="ECO:0000313" key="3">
    <source>
        <dbReference type="EMBL" id="MBM7852920.1"/>
    </source>
</evidence>
<keyword evidence="1" id="KW-1133">Transmembrane helix</keyword>
<name>A0A9W6MTH9_9HYPH</name>
<keyword evidence="1" id="KW-0812">Transmembrane</keyword>
<dbReference type="EMBL" id="JAFBCY010000003">
    <property type="protein sequence ID" value="MBM7852920.1"/>
    <property type="molecule type" value="Genomic_DNA"/>
</dbReference>
<evidence type="ECO:0000313" key="5">
    <source>
        <dbReference type="Proteomes" id="UP001143400"/>
    </source>
</evidence>
<feature type="transmembrane region" description="Helical" evidence="1">
    <location>
        <begin position="270"/>
        <end position="289"/>
    </location>
</feature>
<feature type="transmembrane region" description="Helical" evidence="1">
    <location>
        <begin position="28"/>
        <end position="48"/>
    </location>
</feature>
<feature type="transmembrane region" description="Helical" evidence="1">
    <location>
        <begin position="238"/>
        <end position="258"/>
    </location>
</feature>
<dbReference type="Proteomes" id="UP000758856">
    <property type="component" value="Unassembled WGS sequence"/>
</dbReference>
<feature type="transmembrane region" description="Helical" evidence="1">
    <location>
        <begin position="301"/>
        <end position="319"/>
    </location>
</feature>
<keyword evidence="4" id="KW-1185">Reference proteome</keyword>
<dbReference type="RefSeq" id="WP_204951363.1">
    <property type="nucleotide sequence ID" value="NZ_BSFF01000003.1"/>
</dbReference>
<feature type="transmembrane region" description="Helical" evidence="1">
    <location>
        <begin position="410"/>
        <end position="428"/>
    </location>
</feature>
<feature type="transmembrane region" description="Helical" evidence="1">
    <location>
        <begin position="90"/>
        <end position="109"/>
    </location>
</feature>
<evidence type="ECO:0000313" key="4">
    <source>
        <dbReference type="Proteomes" id="UP000758856"/>
    </source>
</evidence>
<protein>
    <submittedName>
        <fullName evidence="2">Uncharacterized protein</fullName>
    </submittedName>
</protein>
<evidence type="ECO:0000256" key="1">
    <source>
        <dbReference type="SAM" id="Phobius"/>
    </source>
</evidence>
<dbReference type="EMBL" id="BSFF01000003">
    <property type="protein sequence ID" value="GLK57131.1"/>
    <property type="molecule type" value="Genomic_DNA"/>
</dbReference>
<feature type="transmembrane region" description="Helical" evidence="1">
    <location>
        <begin position="359"/>
        <end position="378"/>
    </location>
</feature>
<feature type="transmembrane region" description="Helical" evidence="1">
    <location>
        <begin position="147"/>
        <end position="165"/>
    </location>
</feature>
<dbReference type="Proteomes" id="UP001143400">
    <property type="component" value="Unassembled WGS sequence"/>
</dbReference>
<feature type="transmembrane region" description="Helical" evidence="1">
    <location>
        <begin position="121"/>
        <end position="141"/>
    </location>
</feature>